<keyword evidence="4" id="KW-1185">Reference proteome</keyword>
<keyword evidence="2" id="KW-0732">Signal</keyword>
<dbReference type="AlphaFoldDB" id="A0A8H6SFH5"/>
<feature type="chain" id="PRO_5034362353" evidence="2">
    <location>
        <begin position="25"/>
        <end position="132"/>
    </location>
</feature>
<comment type="caution">
    <text evidence="3">The sequence shown here is derived from an EMBL/GenBank/DDBJ whole genome shotgun (WGS) entry which is preliminary data.</text>
</comment>
<name>A0A8H6SFH5_9AGAR</name>
<dbReference type="GeneID" id="59347235"/>
<organism evidence="3 4">
    <name type="scientific">Mycena indigotica</name>
    <dbReference type="NCBI Taxonomy" id="2126181"/>
    <lineage>
        <taxon>Eukaryota</taxon>
        <taxon>Fungi</taxon>
        <taxon>Dikarya</taxon>
        <taxon>Basidiomycota</taxon>
        <taxon>Agaricomycotina</taxon>
        <taxon>Agaricomycetes</taxon>
        <taxon>Agaricomycetidae</taxon>
        <taxon>Agaricales</taxon>
        <taxon>Marasmiineae</taxon>
        <taxon>Mycenaceae</taxon>
        <taxon>Mycena</taxon>
    </lineage>
</organism>
<protein>
    <submittedName>
        <fullName evidence="3">Uncharacterized protein</fullName>
    </submittedName>
</protein>
<accession>A0A8H6SFH5</accession>
<proteinExistence type="predicted"/>
<feature type="signal peptide" evidence="2">
    <location>
        <begin position="1"/>
        <end position="24"/>
    </location>
</feature>
<evidence type="ECO:0000256" key="2">
    <source>
        <dbReference type="SAM" id="SignalP"/>
    </source>
</evidence>
<dbReference type="Proteomes" id="UP000636479">
    <property type="component" value="Unassembled WGS sequence"/>
</dbReference>
<evidence type="ECO:0000256" key="1">
    <source>
        <dbReference type="SAM" id="MobiDB-lite"/>
    </source>
</evidence>
<evidence type="ECO:0000313" key="4">
    <source>
        <dbReference type="Proteomes" id="UP000636479"/>
    </source>
</evidence>
<sequence length="132" mass="13948">MAPSRSSLIKLLLLAVAVQWSVSAVNAAALTTSSSSTPDAGTTTCITFDFPGETDAGTTTDSNGIAVTPVTSTTPGAGTTTDSNGITVTPKAKLFHQVHPQYQYLHRLTQADFDYHEQLPTAELLDDCRLHP</sequence>
<feature type="region of interest" description="Disordered" evidence="1">
    <location>
        <begin position="57"/>
        <end position="84"/>
    </location>
</feature>
<feature type="compositionally biased region" description="Low complexity" evidence="1">
    <location>
        <begin position="66"/>
        <end position="81"/>
    </location>
</feature>
<reference evidence="3" key="1">
    <citation type="submission" date="2020-05" db="EMBL/GenBank/DDBJ databases">
        <title>Mycena genomes resolve the evolution of fungal bioluminescence.</title>
        <authorList>
            <person name="Tsai I.J."/>
        </authorList>
    </citation>
    <scope>NUCLEOTIDE SEQUENCE</scope>
    <source>
        <strain evidence="3">171206Taipei</strain>
    </source>
</reference>
<dbReference type="EMBL" id="JACAZF010000007">
    <property type="protein sequence ID" value="KAF7298573.1"/>
    <property type="molecule type" value="Genomic_DNA"/>
</dbReference>
<dbReference type="RefSeq" id="XP_037217961.1">
    <property type="nucleotide sequence ID" value="XM_037364719.1"/>
</dbReference>
<gene>
    <name evidence="3" type="ORF">MIND_00804000</name>
</gene>
<evidence type="ECO:0000313" key="3">
    <source>
        <dbReference type="EMBL" id="KAF7298573.1"/>
    </source>
</evidence>